<dbReference type="GO" id="GO:0003700">
    <property type="term" value="F:DNA-binding transcription factor activity"/>
    <property type="evidence" value="ECO:0007669"/>
    <property type="project" value="InterPro"/>
</dbReference>
<dbReference type="Gene3D" id="1.10.10.60">
    <property type="entry name" value="Homeodomain-like"/>
    <property type="match status" value="2"/>
</dbReference>
<dbReference type="RefSeq" id="WP_015158944.1">
    <property type="nucleotide sequence ID" value="NC_019697.1"/>
</dbReference>
<dbReference type="Pfam" id="PF12833">
    <property type="entry name" value="HTH_18"/>
    <property type="match status" value="1"/>
</dbReference>
<dbReference type="InterPro" id="IPR020449">
    <property type="entry name" value="Tscrpt_reg_AraC-type_HTH"/>
</dbReference>
<dbReference type="eggNOG" id="COG4977">
    <property type="taxonomic scope" value="Bacteria"/>
</dbReference>
<dbReference type="GO" id="GO:0043565">
    <property type="term" value="F:sequence-specific DNA binding"/>
    <property type="evidence" value="ECO:0007669"/>
    <property type="project" value="InterPro"/>
</dbReference>
<sequence length="299" mass="33941">MTQKSLVIDGKKEGASSVILSDNVILSSSQNGWNDIDFEYHYQQAAFIPEHQNTELVIAIGHSPMLIRRWLAGEFREEHTQVGEIQVNPAYSPQSCSWESPISFSLLLLKSTEIANATFDYADPDLVEVLPHFSQADPLIYGIAQSLKMQLDRNYTASKIYLESIRSTAIFHILQNYSNQKTTDLNALGGLTTQDFKKVIDYIHSNFNKDFGLAELSNLVGLSSRYFSELFKTSTGYSPFDYLLKFRLAQASKLLLTTKLPIFDVAQQTGFSSSNNFCRAFRKHYTISPNKYRQDNTRK</sequence>
<dbReference type="Proteomes" id="UP000010366">
    <property type="component" value="Chromosome"/>
</dbReference>
<dbReference type="KEGG" id="cmp:Cha6605_1618"/>
<accession>K9UDR3</accession>
<dbReference type="STRING" id="1173020.Cha6605_1618"/>
<gene>
    <name evidence="5" type="ORF">Cha6605_1618</name>
</gene>
<feature type="domain" description="HTH araC/xylS-type" evidence="4">
    <location>
        <begin position="197"/>
        <end position="295"/>
    </location>
</feature>
<protein>
    <submittedName>
        <fullName evidence="5">Transcriptional regulator containing an amidase domain and an AraC-type DNA-binding HTH domain</fullName>
    </submittedName>
</protein>
<dbReference type="AlphaFoldDB" id="K9UDR3"/>
<dbReference type="InterPro" id="IPR018060">
    <property type="entry name" value="HTH_AraC"/>
</dbReference>
<evidence type="ECO:0000256" key="2">
    <source>
        <dbReference type="ARBA" id="ARBA00023125"/>
    </source>
</evidence>
<keyword evidence="3" id="KW-0804">Transcription</keyword>
<dbReference type="SMART" id="SM00342">
    <property type="entry name" value="HTH_ARAC"/>
    <property type="match status" value="1"/>
</dbReference>
<organism evidence="5 6">
    <name type="scientific">Chamaesiphon minutus (strain ATCC 27169 / PCC 6605)</name>
    <dbReference type="NCBI Taxonomy" id="1173020"/>
    <lineage>
        <taxon>Bacteria</taxon>
        <taxon>Bacillati</taxon>
        <taxon>Cyanobacteriota</taxon>
        <taxon>Cyanophyceae</taxon>
        <taxon>Gomontiellales</taxon>
        <taxon>Chamaesiphonaceae</taxon>
        <taxon>Chamaesiphon</taxon>
    </lineage>
</organism>
<dbReference type="PRINTS" id="PR00032">
    <property type="entry name" value="HTHARAC"/>
</dbReference>
<dbReference type="PROSITE" id="PS01124">
    <property type="entry name" value="HTH_ARAC_FAMILY_2"/>
    <property type="match status" value="1"/>
</dbReference>
<keyword evidence="2 5" id="KW-0238">DNA-binding</keyword>
<keyword evidence="6" id="KW-1185">Reference proteome</keyword>
<evidence type="ECO:0000313" key="5">
    <source>
        <dbReference type="EMBL" id="AFY92768.1"/>
    </source>
</evidence>
<keyword evidence="1" id="KW-0805">Transcription regulation</keyword>
<evidence type="ECO:0000259" key="4">
    <source>
        <dbReference type="PROSITE" id="PS01124"/>
    </source>
</evidence>
<evidence type="ECO:0000313" key="6">
    <source>
        <dbReference type="Proteomes" id="UP000010366"/>
    </source>
</evidence>
<evidence type="ECO:0000256" key="3">
    <source>
        <dbReference type="ARBA" id="ARBA00023163"/>
    </source>
</evidence>
<name>K9UDR3_CHAP6</name>
<evidence type="ECO:0000256" key="1">
    <source>
        <dbReference type="ARBA" id="ARBA00023015"/>
    </source>
</evidence>
<dbReference type="PANTHER" id="PTHR46796">
    <property type="entry name" value="HTH-TYPE TRANSCRIPTIONAL ACTIVATOR RHAS-RELATED"/>
    <property type="match status" value="1"/>
</dbReference>
<dbReference type="HOGENOM" id="CLU_000445_88_4_3"/>
<dbReference type="InterPro" id="IPR050204">
    <property type="entry name" value="AraC_XylS_family_regulators"/>
</dbReference>
<dbReference type="OrthoDB" id="516574at2"/>
<dbReference type="SUPFAM" id="SSF46689">
    <property type="entry name" value="Homeodomain-like"/>
    <property type="match status" value="2"/>
</dbReference>
<proteinExistence type="predicted"/>
<reference evidence="5 6" key="1">
    <citation type="submission" date="2012-05" db="EMBL/GenBank/DDBJ databases">
        <title>Finished chromosome of genome of Chamaesiphon sp. PCC 6605.</title>
        <authorList>
            <consortium name="US DOE Joint Genome Institute"/>
            <person name="Gugger M."/>
            <person name="Coursin T."/>
            <person name="Rippka R."/>
            <person name="Tandeau De Marsac N."/>
            <person name="Huntemann M."/>
            <person name="Wei C.-L."/>
            <person name="Han J."/>
            <person name="Detter J.C."/>
            <person name="Han C."/>
            <person name="Tapia R."/>
            <person name="Chen A."/>
            <person name="Kyrpides N."/>
            <person name="Mavromatis K."/>
            <person name="Markowitz V."/>
            <person name="Szeto E."/>
            <person name="Ivanova N."/>
            <person name="Pagani I."/>
            <person name="Pati A."/>
            <person name="Goodwin L."/>
            <person name="Nordberg H.P."/>
            <person name="Cantor M.N."/>
            <person name="Hua S.X."/>
            <person name="Woyke T."/>
            <person name="Kerfeld C.A."/>
        </authorList>
    </citation>
    <scope>NUCLEOTIDE SEQUENCE [LARGE SCALE GENOMIC DNA]</scope>
    <source>
        <strain evidence="6">ATCC 27169 / PCC 6605</strain>
    </source>
</reference>
<dbReference type="InterPro" id="IPR009057">
    <property type="entry name" value="Homeodomain-like_sf"/>
</dbReference>
<dbReference type="EMBL" id="CP003600">
    <property type="protein sequence ID" value="AFY92768.1"/>
    <property type="molecule type" value="Genomic_DNA"/>
</dbReference>
<dbReference type="PANTHER" id="PTHR46796:SF6">
    <property type="entry name" value="ARAC SUBFAMILY"/>
    <property type="match status" value="1"/>
</dbReference>